<comment type="caution">
    <text evidence="8">The sequence shown here is derived from an EMBL/GenBank/DDBJ whole genome shotgun (WGS) entry which is preliminary data.</text>
</comment>
<dbReference type="EMBL" id="BRXZ01000491">
    <property type="protein sequence ID" value="GMI12663.1"/>
    <property type="molecule type" value="Genomic_DNA"/>
</dbReference>
<dbReference type="OrthoDB" id="423807at2759"/>
<evidence type="ECO:0000313" key="8">
    <source>
        <dbReference type="EMBL" id="GMI12663.1"/>
    </source>
</evidence>
<dbReference type="PANTHER" id="PTHR31102:SF1">
    <property type="entry name" value="CATION_H+ EXCHANGER DOMAIN-CONTAINING PROTEIN"/>
    <property type="match status" value="1"/>
</dbReference>
<evidence type="ECO:0000313" key="9">
    <source>
        <dbReference type="Proteomes" id="UP001165082"/>
    </source>
</evidence>
<feature type="domain" description="Cation/H+ exchanger transmembrane" evidence="7">
    <location>
        <begin position="67"/>
        <end position="472"/>
    </location>
</feature>
<keyword evidence="2 6" id="KW-0812">Transmembrane</keyword>
<keyword evidence="9" id="KW-1185">Reference proteome</keyword>
<name>A0A9W7KV02_9STRA</name>
<dbReference type="GO" id="GO:0015297">
    <property type="term" value="F:antiporter activity"/>
    <property type="evidence" value="ECO:0007669"/>
    <property type="project" value="InterPro"/>
</dbReference>
<keyword evidence="3 6" id="KW-1133">Transmembrane helix</keyword>
<gene>
    <name evidence="8" type="ORF">TrRE_jg1963</name>
</gene>
<feature type="region of interest" description="Disordered" evidence="5">
    <location>
        <begin position="1"/>
        <end position="30"/>
    </location>
</feature>
<keyword evidence="4 6" id="KW-0472">Membrane</keyword>
<evidence type="ECO:0000256" key="1">
    <source>
        <dbReference type="ARBA" id="ARBA00004141"/>
    </source>
</evidence>
<evidence type="ECO:0000256" key="2">
    <source>
        <dbReference type="ARBA" id="ARBA00022692"/>
    </source>
</evidence>
<feature type="transmembrane region" description="Helical" evidence="6">
    <location>
        <begin position="343"/>
        <end position="364"/>
    </location>
</feature>
<feature type="transmembrane region" description="Helical" evidence="6">
    <location>
        <begin position="376"/>
        <end position="394"/>
    </location>
</feature>
<protein>
    <recommendedName>
        <fullName evidence="7">Cation/H+ exchanger transmembrane domain-containing protein</fullName>
    </recommendedName>
</protein>
<dbReference type="PANTHER" id="PTHR31102">
    <property type="match status" value="1"/>
</dbReference>
<evidence type="ECO:0000256" key="6">
    <source>
        <dbReference type="SAM" id="Phobius"/>
    </source>
</evidence>
<feature type="transmembrane region" description="Helical" evidence="6">
    <location>
        <begin position="250"/>
        <end position="269"/>
    </location>
</feature>
<evidence type="ECO:0000256" key="5">
    <source>
        <dbReference type="SAM" id="MobiDB-lite"/>
    </source>
</evidence>
<evidence type="ECO:0000256" key="3">
    <source>
        <dbReference type="ARBA" id="ARBA00022989"/>
    </source>
</evidence>
<feature type="transmembrane region" description="Helical" evidence="6">
    <location>
        <begin position="281"/>
        <end position="314"/>
    </location>
</feature>
<dbReference type="GO" id="GO:1902600">
    <property type="term" value="P:proton transmembrane transport"/>
    <property type="evidence" value="ECO:0007669"/>
    <property type="project" value="InterPro"/>
</dbReference>
<feature type="transmembrane region" description="Helical" evidence="6">
    <location>
        <begin position="143"/>
        <end position="163"/>
    </location>
</feature>
<organism evidence="8 9">
    <name type="scientific">Triparma retinervis</name>
    <dbReference type="NCBI Taxonomy" id="2557542"/>
    <lineage>
        <taxon>Eukaryota</taxon>
        <taxon>Sar</taxon>
        <taxon>Stramenopiles</taxon>
        <taxon>Ochrophyta</taxon>
        <taxon>Bolidophyceae</taxon>
        <taxon>Parmales</taxon>
        <taxon>Triparmaceae</taxon>
        <taxon>Triparma</taxon>
    </lineage>
</organism>
<dbReference type="InterPro" id="IPR051843">
    <property type="entry name" value="CPA1_transporter"/>
</dbReference>
<evidence type="ECO:0000259" key="7">
    <source>
        <dbReference type="Pfam" id="PF00999"/>
    </source>
</evidence>
<feature type="transmembrane region" description="Helical" evidence="6">
    <location>
        <begin position="169"/>
        <end position="192"/>
    </location>
</feature>
<accession>A0A9W7KV02</accession>
<dbReference type="Proteomes" id="UP001165082">
    <property type="component" value="Unassembled WGS sequence"/>
</dbReference>
<dbReference type="Pfam" id="PF00999">
    <property type="entry name" value="Na_H_Exchanger"/>
    <property type="match status" value="1"/>
</dbReference>
<reference evidence="8" key="1">
    <citation type="submission" date="2022-07" db="EMBL/GenBank/DDBJ databases">
        <title>Genome analysis of Parmales, a sister group of diatoms, reveals the evolutionary specialization of diatoms from phago-mixotrophs to photoautotrophs.</title>
        <authorList>
            <person name="Ban H."/>
            <person name="Sato S."/>
            <person name="Yoshikawa S."/>
            <person name="Kazumasa Y."/>
            <person name="Nakamura Y."/>
            <person name="Ichinomiya M."/>
            <person name="Saitoh K."/>
            <person name="Sato N."/>
            <person name="Blanc-Mathieu R."/>
            <person name="Endo H."/>
            <person name="Kuwata A."/>
            <person name="Ogata H."/>
        </authorList>
    </citation>
    <scope>NUCLEOTIDE SEQUENCE</scope>
</reference>
<sequence>MSKEDGTKASKMAHFEVEMDSSEHSTDRKSLGQKIVRTGSAFTKSTRAWVTDKLNTHNYTEAQKHGWIMDKVGMPPLLGMLLSGMILKNWKNLSDDFSDPVANLPDSWSEGIRAAGLSVILMRSGLELDIPQVKKAGMAAVRLTCLPGIIEAFVVALGGVLFFDMEFPLAMSMGFILAAVSPAVVVVGMFNLQKKGYGVAKGIPSLVVAAASFDDVVAISGFSIAVSFAIPHGSDDEEGHSMVMTLLHGPLEIILGVILGLSGGHILALTKVWNMRWKRTAITLGLGMAFMFGMLDMGFSGAGAMGGLIMGMVASVRWREGSPKRFAKRADEHYIHQTESDLAMIWSLVCQPLLFGVIGSALDFGLIPAETIPKSMLVCFLGLCVRLPIAYFATYGKGLEHKERAFVALSWIPKATVQAALCAVPLQKIKDALEKEHCTGVPAVCDEYYEKWEKWGYDVLTTAVLSILMTAPLGLIFIQVLGPRWLNRDTDDGGEDSDSDENDPLSIENLGGLTEEERILALASSEDGDMKTVLMHKLNAIEHIVEKNHGKLNHSQHEIFSKQIAERISHFF</sequence>
<feature type="transmembrane region" description="Helical" evidence="6">
    <location>
        <begin position="459"/>
        <end position="478"/>
    </location>
</feature>
<dbReference type="InterPro" id="IPR006153">
    <property type="entry name" value="Cation/H_exchanger_TM"/>
</dbReference>
<dbReference type="GO" id="GO:0016020">
    <property type="term" value="C:membrane"/>
    <property type="evidence" value="ECO:0007669"/>
    <property type="project" value="UniProtKB-SubCell"/>
</dbReference>
<feature type="transmembrane region" description="Helical" evidence="6">
    <location>
        <begin position="204"/>
        <end position="230"/>
    </location>
</feature>
<comment type="subcellular location">
    <subcellularLocation>
        <location evidence="1">Membrane</location>
        <topology evidence="1">Multi-pass membrane protein</topology>
    </subcellularLocation>
</comment>
<proteinExistence type="predicted"/>
<dbReference type="AlphaFoldDB" id="A0A9W7KV02"/>
<evidence type="ECO:0000256" key="4">
    <source>
        <dbReference type="ARBA" id="ARBA00023136"/>
    </source>
</evidence>